<dbReference type="AlphaFoldDB" id="A0A1I4F8U2"/>
<evidence type="ECO:0000313" key="3">
    <source>
        <dbReference type="Proteomes" id="UP000199550"/>
    </source>
</evidence>
<protein>
    <recommendedName>
        <fullName evidence="4">Invasion protein IalB, involved in pathogenesis</fullName>
    </recommendedName>
</protein>
<dbReference type="OrthoDB" id="7705693at2"/>
<evidence type="ECO:0008006" key="4">
    <source>
        <dbReference type="Google" id="ProtNLM"/>
    </source>
</evidence>
<proteinExistence type="predicted"/>
<feature type="signal peptide" evidence="1">
    <location>
        <begin position="1"/>
        <end position="21"/>
    </location>
</feature>
<feature type="chain" id="PRO_5011612838" description="Invasion protein IalB, involved in pathogenesis" evidence="1">
    <location>
        <begin position="22"/>
        <end position="162"/>
    </location>
</feature>
<reference evidence="2 3" key="1">
    <citation type="submission" date="2016-10" db="EMBL/GenBank/DDBJ databases">
        <authorList>
            <person name="de Groot N.N."/>
        </authorList>
    </citation>
    <scope>NUCLEOTIDE SEQUENCE [LARGE SCALE GENOMIC DNA]</scope>
    <source>
        <strain evidence="2 3">DSM 16199</strain>
    </source>
</reference>
<keyword evidence="1" id="KW-0732">Signal</keyword>
<dbReference type="RefSeq" id="WP_090188795.1">
    <property type="nucleotide sequence ID" value="NZ_FOTF01000008.1"/>
</dbReference>
<gene>
    <name evidence="2" type="ORF">SAMN04488004_108195</name>
</gene>
<keyword evidence="3" id="KW-1185">Reference proteome</keyword>
<dbReference type="EMBL" id="FOTF01000008">
    <property type="protein sequence ID" value="SFL14405.1"/>
    <property type="molecule type" value="Genomic_DNA"/>
</dbReference>
<sequence>MFKPMMTVLTLALLSAGAAYAQDLENWGTAGGWDVMWDPSLGDGCLIQSEFTDGSVVRIGFDNNAGMGYLTAFNMAWGDIEEGATYPVTFALDGEPYEGEATGMYLNGVPGADIYFDSEDFLFDIAARQTMDLANSSGSVMTIDLTGTMAALEEALICQEAE</sequence>
<dbReference type="Proteomes" id="UP000199550">
    <property type="component" value="Unassembled WGS sequence"/>
</dbReference>
<dbReference type="STRING" id="195913.SAMN04488004_108195"/>
<evidence type="ECO:0000313" key="2">
    <source>
        <dbReference type="EMBL" id="SFL14405.1"/>
    </source>
</evidence>
<organism evidence="2 3">
    <name type="scientific">Loktanella salsilacus</name>
    <dbReference type="NCBI Taxonomy" id="195913"/>
    <lineage>
        <taxon>Bacteria</taxon>
        <taxon>Pseudomonadati</taxon>
        <taxon>Pseudomonadota</taxon>
        <taxon>Alphaproteobacteria</taxon>
        <taxon>Rhodobacterales</taxon>
        <taxon>Roseobacteraceae</taxon>
        <taxon>Loktanella</taxon>
    </lineage>
</organism>
<accession>A0A1I4F8U2</accession>
<evidence type="ECO:0000256" key="1">
    <source>
        <dbReference type="SAM" id="SignalP"/>
    </source>
</evidence>
<name>A0A1I4F8U2_9RHOB</name>